<dbReference type="Proteomes" id="UP000199517">
    <property type="component" value="Unassembled WGS sequence"/>
</dbReference>
<dbReference type="InterPro" id="IPR029068">
    <property type="entry name" value="Glyas_Bleomycin-R_OHBP_Dase"/>
</dbReference>
<organism evidence="2 3">
    <name type="scientific">Paracidovorax konjaci</name>
    <dbReference type="NCBI Taxonomy" id="32040"/>
    <lineage>
        <taxon>Bacteria</taxon>
        <taxon>Pseudomonadati</taxon>
        <taxon>Pseudomonadota</taxon>
        <taxon>Betaproteobacteria</taxon>
        <taxon>Burkholderiales</taxon>
        <taxon>Comamonadaceae</taxon>
        <taxon>Paracidovorax</taxon>
    </lineage>
</organism>
<feature type="domain" description="Glyoxalase-like" evidence="1">
    <location>
        <begin position="16"/>
        <end position="206"/>
    </location>
</feature>
<proteinExistence type="predicted"/>
<evidence type="ECO:0000259" key="1">
    <source>
        <dbReference type="Pfam" id="PF13468"/>
    </source>
</evidence>
<dbReference type="SUPFAM" id="SSF54593">
    <property type="entry name" value="Glyoxalase/Bleomycin resistance protein/Dihydroxybiphenyl dioxygenase"/>
    <property type="match status" value="1"/>
</dbReference>
<dbReference type="RefSeq" id="WP_281246100.1">
    <property type="nucleotide sequence ID" value="NZ_FOMQ01000016.1"/>
</dbReference>
<name>A0A1I1Y605_9BURK</name>
<protein>
    <submittedName>
        <fullName evidence="2">Glyoxalase-like domain-containing protein</fullName>
    </submittedName>
</protein>
<dbReference type="InterPro" id="IPR025870">
    <property type="entry name" value="Glyoxalase-like_dom"/>
</dbReference>
<dbReference type="STRING" id="32040.SAMN04489710_1168"/>
<dbReference type="AlphaFoldDB" id="A0A1I1Y605"/>
<reference evidence="3" key="1">
    <citation type="submission" date="2016-10" db="EMBL/GenBank/DDBJ databases">
        <authorList>
            <person name="Varghese N."/>
            <person name="Submissions S."/>
        </authorList>
    </citation>
    <scope>NUCLEOTIDE SEQUENCE [LARGE SCALE GENOMIC DNA]</scope>
    <source>
        <strain evidence="3">DSM 7481</strain>
    </source>
</reference>
<dbReference type="Pfam" id="PF13468">
    <property type="entry name" value="Glyoxalase_3"/>
    <property type="match status" value="1"/>
</dbReference>
<gene>
    <name evidence="2" type="ORF">SAMN04489710_1168</name>
</gene>
<keyword evidence="3" id="KW-1185">Reference proteome</keyword>
<dbReference type="Gene3D" id="3.10.180.10">
    <property type="entry name" value="2,3-Dihydroxybiphenyl 1,2-Dioxygenase, domain 1"/>
    <property type="match status" value="1"/>
</dbReference>
<dbReference type="EMBL" id="FOMQ01000016">
    <property type="protein sequence ID" value="SFE15011.1"/>
    <property type="molecule type" value="Genomic_DNA"/>
</dbReference>
<accession>A0A1I1Y605</accession>
<sequence length="244" mass="25343">MSGPSAPGAENAAPGIDHLVVMAATLEDGDRWCRQVLGVETAPGGAHPLMGTHNRLLNVSSAAHPRAYLEVIALDPRARPALPPGARRWFDMDDAALCAQVERGGPQLIHWVASVPGIAAAHAALAARGLERGEIVTAGRPTPFGLLEWRITVRPDGQRLMDGCLPTLIQWGDRHPCYSLPESGVALQSLALAHPQAGALEAACAAIGLHGLPCTPAPAGRLTATFGTPRGTMSIASQTPETAA</sequence>
<evidence type="ECO:0000313" key="2">
    <source>
        <dbReference type="EMBL" id="SFE15011.1"/>
    </source>
</evidence>
<evidence type="ECO:0000313" key="3">
    <source>
        <dbReference type="Proteomes" id="UP000199517"/>
    </source>
</evidence>